<organism evidence="2 3">
    <name type="scientific">Prorocentrum cordatum</name>
    <dbReference type="NCBI Taxonomy" id="2364126"/>
    <lineage>
        <taxon>Eukaryota</taxon>
        <taxon>Sar</taxon>
        <taxon>Alveolata</taxon>
        <taxon>Dinophyceae</taxon>
        <taxon>Prorocentrales</taxon>
        <taxon>Prorocentraceae</taxon>
        <taxon>Prorocentrum</taxon>
    </lineage>
</organism>
<gene>
    <name evidence="2" type="ORF">PCOR1329_LOCUS54199</name>
</gene>
<feature type="transmembrane region" description="Helical" evidence="1">
    <location>
        <begin position="79"/>
        <end position="102"/>
    </location>
</feature>
<dbReference type="EMBL" id="CAUYUJ010016617">
    <property type="protein sequence ID" value="CAK0867204.1"/>
    <property type="molecule type" value="Genomic_DNA"/>
</dbReference>
<keyword evidence="3" id="KW-1185">Reference proteome</keyword>
<evidence type="ECO:0000256" key="1">
    <source>
        <dbReference type="SAM" id="Phobius"/>
    </source>
</evidence>
<keyword evidence="1" id="KW-1133">Transmembrane helix</keyword>
<dbReference type="Proteomes" id="UP001189429">
    <property type="component" value="Unassembled WGS sequence"/>
</dbReference>
<evidence type="ECO:0000313" key="2">
    <source>
        <dbReference type="EMBL" id="CAK0867204.1"/>
    </source>
</evidence>
<sequence length="120" mass="12718">MWPRLPARVGSVWFSGLPGRARQRRPLLPAPPPDAGATLRLIGQPGACHLANGRCSHAVLSSSSSFLLSSSSSSSSSSLLLLLLLLLLSLGPVCASVPTRLVRKRTAFKCNRHSRYDGGS</sequence>
<protein>
    <submittedName>
        <fullName evidence="2">Uncharacterized protein</fullName>
    </submittedName>
</protein>
<keyword evidence="1" id="KW-0472">Membrane</keyword>
<keyword evidence="1" id="KW-0812">Transmembrane</keyword>
<name>A0ABN9V540_9DINO</name>
<reference evidence="2" key="1">
    <citation type="submission" date="2023-10" db="EMBL/GenBank/DDBJ databases">
        <authorList>
            <person name="Chen Y."/>
            <person name="Shah S."/>
            <person name="Dougan E. K."/>
            <person name="Thang M."/>
            <person name="Chan C."/>
        </authorList>
    </citation>
    <scope>NUCLEOTIDE SEQUENCE [LARGE SCALE GENOMIC DNA]</scope>
</reference>
<proteinExistence type="predicted"/>
<evidence type="ECO:0000313" key="3">
    <source>
        <dbReference type="Proteomes" id="UP001189429"/>
    </source>
</evidence>
<accession>A0ABN9V540</accession>
<comment type="caution">
    <text evidence="2">The sequence shown here is derived from an EMBL/GenBank/DDBJ whole genome shotgun (WGS) entry which is preliminary data.</text>
</comment>